<keyword evidence="2 6" id="KW-0812">Transmembrane</keyword>
<dbReference type="PANTHER" id="PTHR22950">
    <property type="entry name" value="AMINO ACID TRANSPORTER"/>
    <property type="match status" value="1"/>
</dbReference>
<feature type="transmembrane region" description="Helical" evidence="6">
    <location>
        <begin position="45"/>
        <end position="69"/>
    </location>
</feature>
<feature type="region of interest" description="Disordered" evidence="5">
    <location>
        <begin position="344"/>
        <end position="365"/>
    </location>
</feature>
<protein>
    <recommendedName>
        <fullName evidence="7">Amino acid transporter transmembrane domain-containing protein</fullName>
    </recommendedName>
</protein>
<evidence type="ECO:0000313" key="9">
    <source>
        <dbReference type="Proteomes" id="UP001162060"/>
    </source>
</evidence>
<evidence type="ECO:0000256" key="2">
    <source>
        <dbReference type="ARBA" id="ARBA00022692"/>
    </source>
</evidence>
<sequence length="504" mass="54411">MFGLSKEGPFFTGEDFKSAFNLFCCIYGVGTLGMPGNFARAGPTIAVIAMAFMAFANIYSSIVMSKVMLLSPRTVKTFGDLGQWSMGATGRWLCIISQMGSCLLLPCVYLVLGGQLLDGLFVDAFSQAVWIVFMALMVLPVCLVPTLKEGSAAAFAGCLGTIIADVIGVAVVMHGMRGHPSVPSPGLKFSQVVGVFGNLTLAYGAGIVIPDLQRQHSEPARMPRVVGVTVAFVSVLFLVLSSTAYSAVGCQISGNLLFTIYPDSETGLTSLGFAPNWGTVVLAYLFMQLHVTIAFSVVLNPAFYICERLFLNMHKSGLEDTDNGFDFEESGSPINVQLGDATSSDRHSTVQSNCPPKIPDPSVADSDRGYVAIEEDEAAEYTGSNVIKYVVLRMILVGILVALAILFKDHFSEFADFVGASCITTNCILLPIIFYLIKAWDRVPVYEKVAAIIVVVVCFILGCYVTYTSGKVLFSGSDDDVEFPFCDGEFETRIYYNYTAEHTP</sequence>
<feature type="transmembrane region" description="Helical" evidence="6">
    <location>
        <begin position="225"/>
        <end position="248"/>
    </location>
</feature>
<feature type="transmembrane region" description="Helical" evidence="6">
    <location>
        <begin position="90"/>
        <end position="112"/>
    </location>
</feature>
<dbReference type="GO" id="GO:0005774">
    <property type="term" value="C:vacuolar membrane"/>
    <property type="evidence" value="ECO:0007669"/>
    <property type="project" value="TreeGrafter"/>
</dbReference>
<feature type="transmembrane region" description="Helical" evidence="6">
    <location>
        <begin position="124"/>
        <end position="145"/>
    </location>
</feature>
<feature type="transmembrane region" description="Helical" evidence="6">
    <location>
        <begin position="449"/>
        <end position="467"/>
    </location>
</feature>
<evidence type="ECO:0000256" key="3">
    <source>
        <dbReference type="ARBA" id="ARBA00022989"/>
    </source>
</evidence>
<gene>
    <name evidence="8" type="ORF">PM001_LOCUS8524</name>
</gene>
<dbReference type="EMBL" id="CAKLBY020000068">
    <property type="protein sequence ID" value="CAK7923374.1"/>
    <property type="molecule type" value="Genomic_DNA"/>
</dbReference>
<evidence type="ECO:0000256" key="6">
    <source>
        <dbReference type="SAM" id="Phobius"/>
    </source>
</evidence>
<proteinExistence type="predicted"/>
<dbReference type="GO" id="GO:0015179">
    <property type="term" value="F:L-amino acid transmembrane transporter activity"/>
    <property type="evidence" value="ECO:0007669"/>
    <property type="project" value="TreeGrafter"/>
</dbReference>
<evidence type="ECO:0000259" key="7">
    <source>
        <dbReference type="Pfam" id="PF01490"/>
    </source>
</evidence>
<dbReference type="InterPro" id="IPR013057">
    <property type="entry name" value="AA_transpt_TM"/>
</dbReference>
<dbReference type="Pfam" id="PF01490">
    <property type="entry name" value="Aa_trans"/>
    <property type="match status" value="1"/>
</dbReference>
<evidence type="ECO:0000256" key="4">
    <source>
        <dbReference type="ARBA" id="ARBA00023136"/>
    </source>
</evidence>
<keyword evidence="4 6" id="KW-0472">Membrane</keyword>
<feature type="transmembrane region" description="Helical" evidence="6">
    <location>
        <begin position="193"/>
        <end position="213"/>
    </location>
</feature>
<evidence type="ECO:0000256" key="1">
    <source>
        <dbReference type="ARBA" id="ARBA00004141"/>
    </source>
</evidence>
<accession>A0AAV1TLQ8</accession>
<dbReference type="AlphaFoldDB" id="A0AAV1TLQ8"/>
<reference evidence="8" key="1">
    <citation type="submission" date="2024-01" db="EMBL/GenBank/DDBJ databases">
        <authorList>
            <person name="Webb A."/>
        </authorList>
    </citation>
    <scope>NUCLEOTIDE SEQUENCE</scope>
    <source>
        <strain evidence="8">Pm1</strain>
    </source>
</reference>
<comment type="subcellular location">
    <subcellularLocation>
        <location evidence="1">Membrane</location>
        <topology evidence="1">Multi-pass membrane protein</topology>
    </subcellularLocation>
</comment>
<feature type="transmembrane region" description="Helical" evidence="6">
    <location>
        <begin position="390"/>
        <end position="408"/>
    </location>
</feature>
<feature type="transmembrane region" description="Helical" evidence="6">
    <location>
        <begin position="281"/>
        <end position="306"/>
    </location>
</feature>
<evidence type="ECO:0000313" key="8">
    <source>
        <dbReference type="EMBL" id="CAK7923374.1"/>
    </source>
</evidence>
<feature type="transmembrane region" description="Helical" evidence="6">
    <location>
        <begin position="414"/>
        <end position="437"/>
    </location>
</feature>
<organism evidence="8 9">
    <name type="scientific">Peronospora matthiolae</name>
    <dbReference type="NCBI Taxonomy" id="2874970"/>
    <lineage>
        <taxon>Eukaryota</taxon>
        <taxon>Sar</taxon>
        <taxon>Stramenopiles</taxon>
        <taxon>Oomycota</taxon>
        <taxon>Peronosporomycetes</taxon>
        <taxon>Peronosporales</taxon>
        <taxon>Peronosporaceae</taxon>
        <taxon>Peronospora</taxon>
    </lineage>
</organism>
<feature type="transmembrane region" description="Helical" evidence="6">
    <location>
        <begin position="152"/>
        <end position="173"/>
    </location>
</feature>
<evidence type="ECO:0000256" key="5">
    <source>
        <dbReference type="SAM" id="MobiDB-lite"/>
    </source>
</evidence>
<dbReference type="Proteomes" id="UP001162060">
    <property type="component" value="Unassembled WGS sequence"/>
</dbReference>
<feature type="domain" description="Amino acid transporter transmembrane" evidence="7">
    <location>
        <begin position="16"/>
        <end position="465"/>
    </location>
</feature>
<dbReference type="PANTHER" id="PTHR22950:SF349">
    <property type="entry name" value="AMINO ACID TRANSPORTER TRANSMEMBRANE DOMAIN-CONTAINING PROTEIN"/>
    <property type="match status" value="1"/>
</dbReference>
<keyword evidence="3 6" id="KW-1133">Transmembrane helix</keyword>
<name>A0AAV1TLQ8_9STRA</name>
<comment type="caution">
    <text evidence="8">The sequence shown here is derived from an EMBL/GenBank/DDBJ whole genome shotgun (WGS) entry which is preliminary data.</text>
</comment>